<sequence>MPTSPKRSGLSPEQRRERLNHAHEQLQSAVENLTSGHGWHAMLSARAWLRRYSLNNLLLIMEQYPEATDVRPLKQWNQVGRRVRKGEKAIRILAPLRYRSEAGDPDASDDADANTKPRFEVRGFTTAGAFDVAQTEGTELPDASAADPQELRSLAPAALWDHVATQITRRGYGIERGDCGPAYGHVDFTARTVRVREGVEEAQAVKTLTHELAHIVCEHNTRPEASRERREIEAESVACLVANLAGLDSLPYSVPYVAGWAGDAATAHASAERVMAAADEITAALQHAAPSAT</sequence>
<organism evidence="2 3">
    <name type="scientific">Streptomonospora salina</name>
    <dbReference type="NCBI Taxonomy" id="104205"/>
    <lineage>
        <taxon>Bacteria</taxon>
        <taxon>Bacillati</taxon>
        <taxon>Actinomycetota</taxon>
        <taxon>Actinomycetes</taxon>
        <taxon>Streptosporangiales</taxon>
        <taxon>Nocardiopsidaceae</taxon>
        <taxon>Streptomonospora</taxon>
    </lineage>
</organism>
<comment type="caution">
    <text evidence="2">The sequence shown here is derived from an EMBL/GenBank/DDBJ whole genome shotgun (WGS) entry which is preliminary data.</text>
</comment>
<feature type="domain" description="N-terminal" evidence="1">
    <location>
        <begin position="47"/>
        <end position="112"/>
    </location>
</feature>
<dbReference type="GO" id="GO:0003697">
    <property type="term" value="F:single-stranded DNA binding"/>
    <property type="evidence" value="ECO:0007669"/>
    <property type="project" value="InterPro"/>
</dbReference>
<evidence type="ECO:0000313" key="3">
    <source>
        <dbReference type="Proteomes" id="UP000578077"/>
    </source>
</evidence>
<dbReference type="RefSeq" id="WP_184634212.1">
    <property type="nucleotide sequence ID" value="NZ_BAABKT010000008.1"/>
</dbReference>
<dbReference type="Pfam" id="PF08401">
    <property type="entry name" value="ArdcN"/>
    <property type="match status" value="1"/>
</dbReference>
<reference evidence="2 3" key="1">
    <citation type="submission" date="2020-08" db="EMBL/GenBank/DDBJ databases">
        <title>Sequencing the genomes of 1000 actinobacteria strains.</title>
        <authorList>
            <person name="Klenk H.-P."/>
        </authorList>
    </citation>
    <scope>NUCLEOTIDE SEQUENCE [LARGE SCALE GENOMIC DNA]</scope>
    <source>
        <strain evidence="2 3">DSM 44593</strain>
    </source>
</reference>
<gene>
    <name evidence="2" type="ORF">HNR25_001815</name>
</gene>
<dbReference type="AlphaFoldDB" id="A0A841E6I3"/>
<proteinExistence type="predicted"/>
<keyword evidence="3" id="KW-1185">Reference proteome</keyword>
<evidence type="ECO:0000259" key="1">
    <source>
        <dbReference type="Pfam" id="PF08401"/>
    </source>
</evidence>
<protein>
    <recommendedName>
        <fullName evidence="1">N-terminal domain-containing protein</fullName>
    </recommendedName>
</protein>
<evidence type="ECO:0000313" key="2">
    <source>
        <dbReference type="EMBL" id="MBB5998064.1"/>
    </source>
</evidence>
<dbReference type="Proteomes" id="UP000578077">
    <property type="component" value="Unassembled WGS sequence"/>
</dbReference>
<dbReference type="EMBL" id="JACHLY010000001">
    <property type="protein sequence ID" value="MBB5998064.1"/>
    <property type="molecule type" value="Genomic_DNA"/>
</dbReference>
<accession>A0A841E6I3</accession>
<dbReference type="InterPro" id="IPR013610">
    <property type="entry name" value="ArdC_N"/>
</dbReference>
<name>A0A841E6I3_9ACTN</name>